<proteinExistence type="predicted"/>
<dbReference type="Proteomes" id="UP000271320">
    <property type="component" value="Unassembled WGS sequence"/>
</dbReference>
<accession>A0A3R9RZP6</accession>
<protein>
    <submittedName>
        <fullName evidence="1">Uncharacterized protein</fullName>
    </submittedName>
</protein>
<dbReference type="AlphaFoldDB" id="A0A3R9RZP6"/>
<name>A0A3R9RZP6_ACIPI</name>
<sequence>MNIKTLIVKAHVRYWEDSEINGLDDTEDGANVPCKNGDLWSPKIDVTTGIIENWEPGKTAFIHYKVCDCCGFELLDAENKIVASSDDGYVPKTLSPAENGYGDYIIMKIDAKGQIENWKFNLEDFQDEDECHDDE</sequence>
<organism evidence="1 2">
    <name type="scientific">Acinetobacter pittii</name>
    <name type="common">Acinetobacter genomosp. 3</name>
    <dbReference type="NCBI Taxonomy" id="48296"/>
    <lineage>
        <taxon>Bacteria</taxon>
        <taxon>Pseudomonadati</taxon>
        <taxon>Pseudomonadota</taxon>
        <taxon>Gammaproteobacteria</taxon>
        <taxon>Moraxellales</taxon>
        <taxon>Moraxellaceae</taxon>
        <taxon>Acinetobacter</taxon>
        <taxon>Acinetobacter calcoaceticus/baumannii complex</taxon>
    </lineage>
</organism>
<dbReference type="EMBL" id="RFEW01000012">
    <property type="protein sequence ID" value="RSO57843.1"/>
    <property type="molecule type" value="Genomic_DNA"/>
</dbReference>
<dbReference type="RefSeq" id="WP_057073671.1">
    <property type="nucleotide sequence ID" value="NZ_BKDB01000010.1"/>
</dbReference>
<comment type="caution">
    <text evidence="1">The sequence shown here is derived from an EMBL/GenBank/DDBJ whole genome shotgun (WGS) entry which is preliminary data.</text>
</comment>
<gene>
    <name evidence="1" type="ORF">EA752_14585</name>
</gene>
<evidence type="ECO:0000313" key="1">
    <source>
        <dbReference type="EMBL" id="RSO57843.1"/>
    </source>
</evidence>
<evidence type="ECO:0000313" key="2">
    <source>
        <dbReference type="Proteomes" id="UP000271320"/>
    </source>
</evidence>
<reference evidence="1 2" key="1">
    <citation type="submission" date="2018-10" db="EMBL/GenBank/DDBJ databases">
        <title>GWAS and RNA-Seq identify cryptic mechanisms of antimicrobial resistance in Acinetobacter baumannii.</title>
        <authorList>
            <person name="Sahl J.W."/>
        </authorList>
    </citation>
    <scope>NUCLEOTIDE SEQUENCE [LARGE SCALE GENOMIC DNA]</scope>
    <source>
        <strain evidence="1 2">TG41884</strain>
    </source>
</reference>